<sequence length="236" mass="23874">MRAYAIAAVVFAVFATGSTLDHYILSALAPHTPTASPGLIPHSVRPTPPAVQPHIQDGLELRQAPGLVPIATPATDMVAPEVPLAVLPAPAPALPAADPPAVPVAPSVPANPPAATAPVHSSVLPLPLNADPVLPVPATTVAHPPLVTGDDFVTVQWIETHMGTLRTWIPKTETFHFEIMSQAPPPGVGSIGMGTLTGKTGQTQTIHMVGAAQTPAAGLRKGIAAAVAVGIAGLVV</sequence>
<keyword evidence="2" id="KW-1185">Reference proteome</keyword>
<dbReference type="STRING" id="5454.A0A163JQ08"/>
<dbReference type="EMBL" id="JYNV01000103">
    <property type="protein sequence ID" value="KZM26506.1"/>
    <property type="molecule type" value="Genomic_DNA"/>
</dbReference>
<comment type="caution">
    <text evidence="1">The sequence shown here is derived from an EMBL/GenBank/DDBJ whole genome shotgun (WGS) entry which is preliminary data.</text>
</comment>
<dbReference type="Proteomes" id="UP000076837">
    <property type="component" value="Unassembled WGS sequence"/>
</dbReference>
<evidence type="ECO:0000313" key="2">
    <source>
        <dbReference type="Proteomes" id="UP000076837"/>
    </source>
</evidence>
<accession>A0A163JQ08</accession>
<gene>
    <name evidence="1" type="ORF">ST47_g2325</name>
</gene>
<proteinExistence type="predicted"/>
<evidence type="ECO:0000313" key="1">
    <source>
        <dbReference type="EMBL" id="KZM26506.1"/>
    </source>
</evidence>
<protein>
    <submittedName>
        <fullName evidence="1">Uncharacterized protein</fullName>
    </submittedName>
</protein>
<dbReference type="OrthoDB" id="5406216at2759"/>
<name>A0A163JQ08_DIDRA</name>
<dbReference type="AlphaFoldDB" id="A0A163JQ08"/>
<reference evidence="1 2" key="1">
    <citation type="journal article" date="2016" name="Sci. Rep.">
        <title>Draft genome sequencing and secretome analysis of fungal phytopathogen Ascochyta rabiei provides insight into the necrotrophic effector repertoire.</title>
        <authorList>
            <person name="Verma S."/>
            <person name="Gazara R.K."/>
            <person name="Nizam S."/>
            <person name="Parween S."/>
            <person name="Chattopadhyay D."/>
            <person name="Verma P.K."/>
        </authorList>
    </citation>
    <scope>NUCLEOTIDE SEQUENCE [LARGE SCALE GENOMIC DNA]</scope>
    <source>
        <strain evidence="1 2">ArDII</strain>
    </source>
</reference>
<organism evidence="1 2">
    <name type="scientific">Didymella rabiei</name>
    <name type="common">Chickpea ascochyta blight fungus</name>
    <name type="synonym">Mycosphaerella rabiei</name>
    <dbReference type="NCBI Taxonomy" id="5454"/>
    <lineage>
        <taxon>Eukaryota</taxon>
        <taxon>Fungi</taxon>
        <taxon>Dikarya</taxon>
        <taxon>Ascomycota</taxon>
        <taxon>Pezizomycotina</taxon>
        <taxon>Dothideomycetes</taxon>
        <taxon>Pleosporomycetidae</taxon>
        <taxon>Pleosporales</taxon>
        <taxon>Pleosporineae</taxon>
        <taxon>Didymellaceae</taxon>
        <taxon>Ascochyta</taxon>
    </lineage>
</organism>